<dbReference type="InterPro" id="IPR038717">
    <property type="entry name" value="Tc1-like_DDE_dom"/>
</dbReference>
<dbReference type="InterPro" id="IPR036397">
    <property type="entry name" value="RNaseH_sf"/>
</dbReference>
<dbReference type="AlphaFoldDB" id="A0AAU9UTU6"/>
<accession>A0AAU9UTU6</accession>
<evidence type="ECO:0000259" key="1">
    <source>
        <dbReference type="Pfam" id="PF13358"/>
    </source>
</evidence>
<dbReference type="Proteomes" id="UP001153954">
    <property type="component" value="Unassembled WGS sequence"/>
</dbReference>
<dbReference type="EMBL" id="CAKOGL010000023">
    <property type="protein sequence ID" value="CAH2101316.1"/>
    <property type="molecule type" value="Genomic_DNA"/>
</dbReference>
<evidence type="ECO:0000313" key="2">
    <source>
        <dbReference type="EMBL" id="CAH2101316.1"/>
    </source>
</evidence>
<name>A0AAU9UTU6_EUPED</name>
<organism evidence="2 3">
    <name type="scientific">Euphydryas editha</name>
    <name type="common">Edith's checkerspot</name>
    <dbReference type="NCBI Taxonomy" id="104508"/>
    <lineage>
        <taxon>Eukaryota</taxon>
        <taxon>Metazoa</taxon>
        <taxon>Ecdysozoa</taxon>
        <taxon>Arthropoda</taxon>
        <taxon>Hexapoda</taxon>
        <taxon>Insecta</taxon>
        <taxon>Pterygota</taxon>
        <taxon>Neoptera</taxon>
        <taxon>Endopterygota</taxon>
        <taxon>Lepidoptera</taxon>
        <taxon>Glossata</taxon>
        <taxon>Ditrysia</taxon>
        <taxon>Papilionoidea</taxon>
        <taxon>Nymphalidae</taxon>
        <taxon>Nymphalinae</taxon>
        <taxon>Euphydryas</taxon>
    </lineage>
</organism>
<keyword evidence="3" id="KW-1185">Reference proteome</keyword>
<dbReference type="PANTHER" id="PTHR33939:SF1">
    <property type="entry name" value="DUF4371 DOMAIN-CONTAINING PROTEIN"/>
    <property type="match status" value="1"/>
</dbReference>
<dbReference type="Pfam" id="PF13358">
    <property type="entry name" value="DDE_3"/>
    <property type="match status" value="1"/>
</dbReference>
<dbReference type="Gene3D" id="3.30.420.10">
    <property type="entry name" value="Ribonuclease H-like superfamily/Ribonuclease H"/>
    <property type="match status" value="1"/>
</dbReference>
<evidence type="ECO:0000313" key="3">
    <source>
        <dbReference type="Proteomes" id="UP001153954"/>
    </source>
</evidence>
<feature type="domain" description="Tc1-like transposase DDE" evidence="1">
    <location>
        <begin position="249"/>
        <end position="382"/>
    </location>
</feature>
<sequence length="409" mass="48309">MGRTIHSAERNLVLKVIQFFENEKRYGSLIMPIEQCAEGRMFKKTLTQTRHSKKIHNLVLQLQLPRTLSRSQHPGKKRKKYKKKINLDNFELCAIRSLVESFYTTRKEIPTLKKILRIAKQKLIFPAQKDALRNILINCLGYRFKKCKRKRDFLIQRPEIAAWRAKYLRRLKENDERGGGKKKPVTVIDETWIHSHYTISKCWQNSSDSSIRKNHSSGQRWILVHAGNENGFVQGAGLLYKCKSKTGDYHHEIDASNFTKWIKEKLILNLPPNGIIVMDNVPYHSKQANKPPNFSARKNKKQTWLQEHYIAFDNKMTKRELYMLIKRNKPAWYISSTKYLELMGMIFRLPPYHYDLNPIEYVWNLIKQQVADKNIHQSEKDIERLTKEAIQSITFKLELETDERISSLV</sequence>
<comment type="caution">
    <text evidence="2">The sequence shown here is derived from an EMBL/GenBank/DDBJ whole genome shotgun (WGS) entry which is preliminary data.</text>
</comment>
<reference evidence="2" key="1">
    <citation type="submission" date="2022-03" db="EMBL/GenBank/DDBJ databases">
        <authorList>
            <person name="Tunstrom K."/>
        </authorList>
    </citation>
    <scope>NUCLEOTIDE SEQUENCE</scope>
</reference>
<proteinExistence type="predicted"/>
<protein>
    <recommendedName>
        <fullName evidence="1">Tc1-like transposase DDE domain-containing protein</fullName>
    </recommendedName>
</protein>
<dbReference type="PANTHER" id="PTHR33939">
    <property type="entry name" value="PROTEIN CBG22215"/>
    <property type="match status" value="1"/>
</dbReference>
<dbReference type="GO" id="GO:0003676">
    <property type="term" value="F:nucleic acid binding"/>
    <property type="evidence" value="ECO:0007669"/>
    <property type="project" value="InterPro"/>
</dbReference>
<gene>
    <name evidence="2" type="ORF">EEDITHA_LOCUS16085</name>
</gene>